<evidence type="ECO:0000256" key="1">
    <source>
        <dbReference type="SAM" id="Coils"/>
    </source>
</evidence>
<dbReference type="Proteomes" id="UP001552299">
    <property type="component" value="Unassembled WGS sequence"/>
</dbReference>
<dbReference type="AlphaFoldDB" id="A0ABD0U640"/>
<proteinExistence type="predicted"/>
<protein>
    <submittedName>
        <fullName evidence="3">Uncharacterized protein</fullName>
    </submittedName>
</protein>
<sequence>MVMEGRGFSDLLRNNSEEIFLKTMMENPIGITAPSMEMLGFKNTTQSFRGDSEELFHSWLTNGEVPGHGSIVAHRTREASGRRRYAAMQSSQMATIPQEPNNIPLHGTNKMQLEFTNANSFGSIQMAEMSNQMHSLMSPSNSSTSFNTPQIAKPDKVSSVVCMLKGTLERKKLNNRGDKEVMEGSSYGMLGSHEAVPNLRNDQGLDSHVAGSLTSFHMVSPMKVTSSGNLESVEKSLEPSMESFPTLANQTQMVAASREPSQSESSTVAPTLSTGFEACDGPAHSGHTIYNGVISSRLVGNGPSDHKLKVKDYWDRTFENRFNDARKKASLVGMGSISSAASVDRADPTKKRRVERSRKMVKAKERNSTPPLPSDMQAVLKRFETLEKEVRSLKLNFSFMNRMAKAKERNSTPLLPSDMQAVLKRFETLEKEVQPFKLYLSLMNRKDSEQTKQIEELQKQNDELVNEKKRLLEEIERVISDSGKM</sequence>
<evidence type="ECO:0000313" key="3">
    <source>
        <dbReference type="EMBL" id="KAL0907930.1"/>
    </source>
</evidence>
<name>A0ABD0U640_DENTH</name>
<organism evidence="3 4">
    <name type="scientific">Dendrobium thyrsiflorum</name>
    <name type="common">Pinecone-like raceme dendrobium</name>
    <name type="synonym">Orchid</name>
    <dbReference type="NCBI Taxonomy" id="117978"/>
    <lineage>
        <taxon>Eukaryota</taxon>
        <taxon>Viridiplantae</taxon>
        <taxon>Streptophyta</taxon>
        <taxon>Embryophyta</taxon>
        <taxon>Tracheophyta</taxon>
        <taxon>Spermatophyta</taxon>
        <taxon>Magnoliopsida</taxon>
        <taxon>Liliopsida</taxon>
        <taxon>Asparagales</taxon>
        <taxon>Orchidaceae</taxon>
        <taxon>Epidendroideae</taxon>
        <taxon>Malaxideae</taxon>
        <taxon>Dendrobiinae</taxon>
        <taxon>Dendrobium</taxon>
    </lineage>
</organism>
<feature type="coiled-coil region" evidence="1">
    <location>
        <begin position="440"/>
        <end position="481"/>
    </location>
</feature>
<keyword evidence="4" id="KW-1185">Reference proteome</keyword>
<dbReference type="PANTHER" id="PTHR36890">
    <property type="entry name" value="PROTEIN CYCLOPS"/>
    <property type="match status" value="1"/>
</dbReference>
<keyword evidence="1" id="KW-0175">Coiled coil</keyword>
<gene>
    <name evidence="3" type="ORF">M5K25_022387</name>
</gene>
<accession>A0ABD0U640</accession>
<evidence type="ECO:0000256" key="2">
    <source>
        <dbReference type="SAM" id="MobiDB-lite"/>
    </source>
</evidence>
<dbReference type="EMBL" id="JANQDX010000017">
    <property type="protein sequence ID" value="KAL0907930.1"/>
    <property type="molecule type" value="Genomic_DNA"/>
</dbReference>
<dbReference type="PANTHER" id="PTHR36890:SF1">
    <property type="entry name" value="PROTEIN CYCLOPS"/>
    <property type="match status" value="1"/>
</dbReference>
<evidence type="ECO:0000313" key="4">
    <source>
        <dbReference type="Proteomes" id="UP001552299"/>
    </source>
</evidence>
<reference evidence="3 4" key="1">
    <citation type="journal article" date="2024" name="Plant Biotechnol. J.">
        <title>Dendrobium thyrsiflorum genome and its molecular insights into genes involved in important horticultural traits.</title>
        <authorList>
            <person name="Chen B."/>
            <person name="Wang J.Y."/>
            <person name="Zheng P.J."/>
            <person name="Li K.L."/>
            <person name="Liang Y.M."/>
            <person name="Chen X.F."/>
            <person name="Zhang C."/>
            <person name="Zhao X."/>
            <person name="He X."/>
            <person name="Zhang G.Q."/>
            <person name="Liu Z.J."/>
            <person name="Xu Q."/>
        </authorList>
    </citation>
    <scope>NUCLEOTIDE SEQUENCE [LARGE SCALE GENOMIC DNA]</scope>
    <source>
        <strain evidence="3">GZMU011</strain>
    </source>
</reference>
<dbReference type="InterPro" id="IPR040036">
    <property type="entry name" value="CYCLOPS"/>
</dbReference>
<feature type="region of interest" description="Disordered" evidence="2">
    <location>
        <begin position="341"/>
        <end position="374"/>
    </location>
</feature>
<feature type="compositionally biased region" description="Basic residues" evidence="2">
    <location>
        <begin position="350"/>
        <end position="361"/>
    </location>
</feature>
<comment type="caution">
    <text evidence="3">The sequence shown here is derived from an EMBL/GenBank/DDBJ whole genome shotgun (WGS) entry which is preliminary data.</text>
</comment>